<accession>A0A2V1DSM1</accession>
<keyword evidence="1" id="KW-0175">Coiled coil</keyword>
<evidence type="ECO:0000313" key="3">
    <source>
        <dbReference type="EMBL" id="PVI01243.1"/>
    </source>
</evidence>
<proteinExistence type="predicted"/>
<sequence length="94" mass="10447">MDADKRKIEAQLKGDRRAAEAFAERLRTGQYGAGITRASTEKVLGEILAEIRTLEEQLKKLESGPDSTILIWPFIFLLGLALMAIWIAIRGFSA</sequence>
<name>A0A2V1DSM1_9PLEO</name>
<evidence type="ECO:0000256" key="1">
    <source>
        <dbReference type="SAM" id="Coils"/>
    </source>
</evidence>
<organism evidence="3 4">
    <name type="scientific">Periconia macrospinosa</name>
    <dbReference type="NCBI Taxonomy" id="97972"/>
    <lineage>
        <taxon>Eukaryota</taxon>
        <taxon>Fungi</taxon>
        <taxon>Dikarya</taxon>
        <taxon>Ascomycota</taxon>
        <taxon>Pezizomycotina</taxon>
        <taxon>Dothideomycetes</taxon>
        <taxon>Pleosporomycetidae</taxon>
        <taxon>Pleosporales</taxon>
        <taxon>Massarineae</taxon>
        <taxon>Periconiaceae</taxon>
        <taxon>Periconia</taxon>
    </lineage>
</organism>
<gene>
    <name evidence="3" type="ORF">DM02DRAFT_671372</name>
</gene>
<keyword evidence="2" id="KW-0812">Transmembrane</keyword>
<dbReference type="AlphaFoldDB" id="A0A2V1DSM1"/>
<evidence type="ECO:0000313" key="4">
    <source>
        <dbReference type="Proteomes" id="UP000244855"/>
    </source>
</evidence>
<protein>
    <submittedName>
        <fullName evidence="3">Uncharacterized protein</fullName>
    </submittedName>
</protein>
<evidence type="ECO:0000256" key="2">
    <source>
        <dbReference type="SAM" id="Phobius"/>
    </source>
</evidence>
<keyword evidence="2" id="KW-1133">Transmembrane helix</keyword>
<reference evidence="3 4" key="1">
    <citation type="journal article" date="2018" name="Sci. Rep.">
        <title>Comparative genomics provides insights into the lifestyle and reveals functional heterogeneity of dark septate endophytic fungi.</title>
        <authorList>
            <person name="Knapp D.G."/>
            <person name="Nemeth J.B."/>
            <person name="Barry K."/>
            <person name="Hainaut M."/>
            <person name="Henrissat B."/>
            <person name="Johnson J."/>
            <person name="Kuo A."/>
            <person name="Lim J.H.P."/>
            <person name="Lipzen A."/>
            <person name="Nolan M."/>
            <person name="Ohm R.A."/>
            <person name="Tamas L."/>
            <person name="Grigoriev I.V."/>
            <person name="Spatafora J.W."/>
            <person name="Nagy L.G."/>
            <person name="Kovacs G.M."/>
        </authorList>
    </citation>
    <scope>NUCLEOTIDE SEQUENCE [LARGE SCALE GENOMIC DNA]</scope>
    <source>
        <strain evidence="3 4">DSE2036</strain>
    </source>
</reference>
<feature type="coiled-coil region" evidence="1">
    <location>
        <begin position="37"/>
        <end position="64"/>
    </location>
</feature>
<keyword evidence="2" id="KW-0472">Membrane</keyword>
<dbReference type="Proteomes" id="UP000244855">
    <property type="component" value="Unassembled WGS sequence"/>
</dbReference>
<dbReference type="EMBL" id="KZ805360">
    <property type="protein sequence ID" value="PVI01243.1"/>
    <property type="molecule type" value="Genomic_DNA"/>
</dbReference>
<keyword evidence="4" id="KW-1185">Reference proteome</keyword>
<feature type="transmembrane region" description="Helical" evidence="2">
    <location>
        <begin position="69"/>
        <end position="89"/>
    </location>
</feature>